<evidence type="ECO:0000313" key="2">
    <source>
        <dbReference type="EMBL" id="QDR73600.1"/>
    </source>
</evidence>
<feature type="transmembrane region" description="Helical" evidence="1">
    <location>
        <begin position="70"/>
        <end position="88"/>
    </location>
</feature>
<accession>A0A517D8C1</accession>
<dbReference type="AlphaFoldDB" id="A0A517D8C1"/>
<name>A0A517D8C1_LIMRT</name>
<dbReference type="EMBL" id="CP041677">
    <property type="protein sequence ID" value="QDR73600.1"/>
    <property type="molecule type" value="Genomic_DNA"/>
</dbReference>
<geneLocation type="plasmid" evidence="2 3">
    <name>unnamed</name>
</geneLocation>
<keyword evidence="1" id="KW-0812">Transmembrane</keyword>
<evidence type="ECO:0000256" key="1">
    <source>
        <dbReference type="SAM" id="Phobius"/>
    </source>
</evidence>
<organism evidence="2 3">
    <name type="scientific">Limosilactobacillus reuteri</name>
    <name type="common">Lactobacillus reuteri</name>
    <dbReference type="NCBI Taxonomy" id="1598"/>
    <lineage>
        <taxon>Bacteria</taxon>
        <taxon>Bacillati</taxon>
        <taxon>Bacillota</taxon>
        <taxon>Bacilli</taxon>
        <taxon>Lactobacillales</taxon>
        <taxon>Lactobacillaceae</taxon>
        <taxon>Limosilactobacillus</taxon>
    </lineage>
</organism>
<gene>
    <name evidence="2" type="ORF">FOD75_10915</name>
</gene>
<dbReference type="Proteomes" id="UP000316394">
    <property type="component" value="Plasmid unnamed"/>
</dbReference>
<protein>
    <submittedName>
        <fullName evidence="2">Uncharacterized protein</fullName>
    </submittedName>
</protein>
<dbReference type="RefSeq" id="WP_144227913.1">
    <property type="nucleotide sequence ID" value="NZ_CP041677.1"/>
</dbReference>
<proteinExistence type="predicted"/>
<keyword evidence="2" id="KW-0614">Plasmid</keyword>
<keyword evidence="1" id="KW-0472">Membrane</keyword>
<feature type="transmembrane region" description="Helical" evidence="1">
    <location>
        <begin position="44"/>
        <end position="64"/>
    </location>
</feature>
<reference evidence="2 3" key="1">
    <citation type="submission" date="2019-07" db="EMBL/GenBank/DDBJ databases">
        <title>Gastrointestinal microbiota of Peromyscus leucopus, the white-footed mouse.</title>
        <authorList>
            <person name="Milovic A."/>
            <person name="Bassam K."/>
            <person name="Barbour A.G."/>
        </authorList>
    </citation>
    <scope>NUCLEOTIDE SEQUENCE [LARGE SCALE GENOMIC DNA]</scope>
    <source>
        <strain evidence="2 3">LL7</strain>
        <plasmid evidence="2 3">unnamed</plasmid>
    </source>
</reference>
<keyword evidence="1" id="KW-1133">Transmembrane helix</keyword>
<evidence type="ECO:0000313" key="3">
    <source>
        <dbReference type="Proteomes" id="UP000316394"/>
    </source>
</evidence>
<sequence>MQQNDKKLAAQMRGVRAANSVLNGISKISHYQSYHAYRRSLKWAIRYVILAFVIGCIGVIPNVARTYGQLTTLSLIMMITYFFWYYWIMAKSKQMRQDARDAMLMTAMNGIVSDAWRIYDGIYDRPGFPDRNVPGQESLEIVFAQDHSYLRNIYWILKHRPASLPPKPEDIINLKRYLVGLQNLSNEVTQYVAYGSMTDQIARYLATQGIELTPLPKKYVTKPSRWDYAAATGKLKNALWGYPHHFAAYQMVVNEDQVEQDTVDNFKANVKVKKRQRKIAKLQNDN</sequence>